<organism evidence="3 4">
    <name type="scientific">Elysia crispata</name>
    <name type="common">lettuce slug</name>
    <dbReference type="NCBI Taxonomy" id="231223"/>
    <lineage>
        <taxon>Eukaryota</taxon>
        <taxon>Metazoa</taxon>
        <taxon>Spiralia</taxon>
        <taxon>Lophotrochozoa</taxon>
        <taxon>Mollusca</taxon>
        <taxon>Gastropoda</taxon>
        <taxon>Heterobranchia</taxon>
        <taxon>Euthyneura</taxon>
        <taxon>Panpulmonata</taxon>
        <taxon>Sacoglossa</taxon>
        <taxon>Placobranchoidea</taxon>
        <taxon>Plakobranchidae</taxon>
        <taxon>Elysia</taxon>
    </lineage>
</organism>
<evidence type="ECO:0000256" key="1">
    <source>
        <dbReference type="SAM" id="MobiDB-lite"/>
    </source>
</evidence>
<comment type="caution">
    <text evidence="3">The sequence shown here is derived from an EMBL/GenBank/DDBJ whole genome shotgun (WGS) entry which is preliminary data.</text>
</comment>
<dbReference type="Proteomes" id="UP001283361">
    <property type="component" value="Unassembled WGS sequence"/>
</dbReference>
<sequence length="155" mass="17391">MNTPSHYKSWLALVFGSCFSQAGGVGLERKTISPRYMRRHGRSWRTPPNPVKVSASRHPSPQRPGSDFFNLSNRVRSILGRRLDPPSGLRTQWTFSAVHPAPIQPSGSGHGLNLSKASSPAFLQRPFSESLKIRRKMEKLANMNLTIRVGEMEIR</sequence>
<protein>
    <submittedName>
        <fullName evidence="3">Uncharacterized protein</fullName>
    </submittedName>
</protein>
<proteinExistence type="predicted"/>
<dbReference type="EMBL" id="JAWDGP010004902">
    <property type="protein sequence ID" value="KAK3761402.1"/>
    <property type="molecule type" value="Genomic_DNA"/>
</dbReference>
<feature type="chain" id="PRO_5042042689" evidence="2">
    <location>
        <begin position="25"/>
        <end position="155"/>
    </location>
</feature>
<keyword evidence="2" id="KW-0732">Signal</keyword>
<gene>
    <name evidence="3" type="ORF">RRG08_024269</name>
</gene>
<evidence type="ECO:0000256" key="2">
    <source>
        <dbReference type="SAM" id="SignalP"/>
    </source>
</evidence>
<accession>A0AAE1D8Q1</accession>
<reference evidence="3" key="1">
    <citation type="journal article" date="2023" name="G3 (Bethesda)">
        <title>A reference genome for the long-term kleptoplast-retaining sea slug Elysia crispata morphotype clarki.</title>
        <authorList>
            <person name="Eastman K.E."/>
            <person name="Pendleton A.L."/>
            <person name="Shaikh M.A."/>
            <person name="Suttiyut T."/>
            <person name="Ogas R."/>
            <person name="Tomko P."/>
            <person name="Gavelis G."/>
            <person name="Widhalm J.R."/>
            <person name="Wisecaver J.H."/>
        </authorList>
    </citation>
    <scope>NUCLEOTIDE SEQUENCE</scope>
    <source>
        <strain evidence="3">ECLA1</strain>
    </source>
</reference>
<name>A0AAE1D8Q1_9GAST</name>
<evidence type="ECO:0000313" key="3">
    <source>
        <dbReference type="EMBL" id="KAK3761402.1"/>
    </source>
</evidence>
<keyword evidence="4" id="KW-1185">Reference proteome</keyword>
<feature type="region of interest" description="Disordered" evidence="1">
    <location>
        <begin position="39"/>
        <end position="67"/>
    </location>
</feature>
<feature type="signal peptide" evidence="2">
    <location>
        <begin position="1"/>
        <end position="24"/>
    </location>
</feature>
<dbReference type="AlphaFoldDB" id="A0AAE1D8Q1"/>
<evidence type="ECO:0000313" key="4">
    <source>
        <dbReference type="Proteomes" id="UP001283361"/>
    </source>
</evidence>